<dbReference type="GO" id="GO:0003677">
    <property type="term" value="F:DNA binding"/>
    <property type="evidence" value="ECO:0007669"/>
    <property type="project" value="InterPro"/>
</dbReference>
<dbReference type="Pfam" id="PF01381">
    <property type="entry name" value="HTH_3"/>
    <property type="match status" value="1"/>
</dbReference>
<dbReference type="SUPFAM" id="SSF47413">
    <property type="entry name" value="lambda repressor-like DNA-binding domains"/>
    <property type="match status" value="1"/>
</dbReference>
<dbReference type="CDD" id="cd00093">
    <property type="entry name" value="HTH_XRE"/>
    <property type="match status" value="1"/>
</dbReference>
<name>A0A6C2U5S2_PONDE</name>
<keyword evidence="3" id="KW-1185">Reference proteome</keyword>
<evidence type="ECO:0000313" key="3">
    <source>
        <dbReference type="Proteomes" id="UP000366872"/>
    </source>
</evidence>
<dbReference type="EMBL" id="CAAHFG010000002">
    <property type="protein sequence ID" value="VGO14774.1"/>
    <property type="molecule type" value="Genomic_DNA"/>
</dbReference>
<feature type="domain" description="HTH cro/C1-type" evidence="1">
    <location>
        <begin position="11"/>
        <end position="66"/>
    </location>
</feature>
<evidence type="ECO:0000313" key="2">
    <source>
        <dbReference type="EMBL" id="VGO14774.1"/>
    </source>
</evidence>
<evidence type="ECO:0000259" key="1">
    <source>
        <dbReference type="PROSITE" id="PS50943"/>
    </source>
</evidence>
<dbReference type="Proteomes" id="UP000366872">
    <property type="component" value="Unassembled WGS sequence"/>
</dbReference>
<accession>A0A6C2U5S2</accession>
<organism evidence="2 3">
    <name type="scientific">Pontiella desulfatans</name>
    <dbReference type="NCBI Taxonomy" id="2750659"/>
    <lineage>
        <taxon>Bacteria</taxon>
        <taxon>Pseudomonadati</taxon>
        <taxon>Kiritimatiellota</taxon>
        <taxon>Kiritimatiellia</taxon>
        <taxon>Kiritimatiellales</taxon>
        <taxon>Pontiellaceae</taxon>
        <taxon>Pontiella</taxon>
    </lineage>
</organism>
<sequence>MEKITPNREEIITRRKAKQLTQKDLAQLADVSESYITRIETGSAKNLSLQTAAAIALALGCKPPEIANGVNMAIMANMLEIDTHNALGGYIEKLSDSEKARLKVSEGDRELYADAHTDLRNWIFHNKPGGTILILAVRCGWKGMEAIDQWLRNVAAEQDVETIYSAANEAGYKGRDPVFMQ</sequence>
<dbReference type="RefSeq" id="WP_136080401.1">
    <property type="nucleotide sequence ID" value="NZ_CAAHFG010000002.1"/>
</dbReference>
<dbReference type="PROSITE" id="PS50943">
    <property type="entry name" value="HTH_CROC1"/>
    <property type="match status" value="1"/>
</dbReference>
<reference evidence="2 3" key="1">
    <citation type="submission" date="2019-04" db="EMBL/GenBank/DDBJ databases">
        <authorList>
            <person name="Van Vliet M D."/>
        </authorList>
    </citation>
    <scope>NUCLEOTIDE SEQUENCE [LARGE SCALE GENOMIC DNA]</scope>
    <source>
        <strain evidence="2 3">F1</strain>
    </source>
</reference>
<dbReference type="AlphaFoldDB" id="A0A6C2U5S2"/>
<protein>
    <recommendedName>
        <fullName evidence="1">HTH cro/C1-type domain-containing protein</fullName>
    </recommendedName>
</protein>
<dbReference type="InterPro" id="IPR010982">
    <property type="entry name" value="Lambda_DNA-bd_dom_sf"/>
</dbReference>
<dbReference type="InterPro" id="IPR001387">
    <property type="entry name" value="Cro/C1-type_HTH"/>
</dbReference>
<dbReference type="Gene3D" id="1.10.260.40">
    <property type="entry name" value="lambda repressor-like DNA-binding domains"/>
    <property type="match status" value="1"/>
</dbReference>
<dbReference type="SMART" id="SM00530">
    <property type="entry name" value="HTH_XRE"/>
    <property type="match status" value="1"/>
</dbReference>
<proteinExistence type="predicted"/>
<gene>
    <name evidence="2" type="ORF">PDESU_03343</name>
</gene>